<dbReference type="Gene3D" id="3.40.50.11010">
    <property type="match status" value="1"/>
</dbReference>
<dbReference type="InterPro" id="IPR054299">
    <property type="entry name" value="GumK_N"/>
</dbReference>
<accession>A0A9X4JT32</accession>
<dbReference type="Gene3D" id="3.40.50.2000">
    <property type="entry name" value="Glycogen Phosphorylase B"/>
    <property type="match status" value="1"/>
</dbReference>
<protein>
    <submittedName>
        <fullName evidence="2">Glycosyltransferase</fullName>
        <ecNumber evidence="2">2.4.-.-</ecNumber>
    </submittedName>
</protein>
<name>A0A9X4JT32_9FIRM</name>
<dbReference type="AlphaFoldDB" id="A0A9X4JT32"/>
<comment type="caution">
    <text evidence="2">The sequence shown here is derived from an EMBL/GenBank/DDBJ whole genome shotgun (WGS) entry which is preliminary data.</text>
</comment>
<keyword evidence="3" id="KW-1185">Reference proteome</keyword>
<dbReference type="SUPFAM" id="SSF53756">
    <property type="entry name" value="UDP-Glycosyltransferase/glycogen phosphorylase"/>
    <property type="match status" value="1"/>
</dbReference>
<dbReference type="GO" id="GO:0016757">
    <property type="term" value="F:glycosyltransferase activity"/>
    <property type="evidence" value="ECO:0007669"/>
    <property type="project" value="UniProtKB-KW"/>
</dbReference>
<evidence type="ECO:0000259" key="1">
    <source>
        <dbReference type="Pfam" id="PF22059"/>
    </source>
</evidence>
<dbReference type="Pfam" id="PF22059">
    <property type="entry name" value="GumK_N"/>
    <property type="match status" value="1"/>
</dbReference>
<evidence type="ECO:0000313" key="3">
    <source>
        <dbReference type="Proteomes" id="UP001154312"/>
    </source>
</evidence>
<sequence>MKKIIKKSLRRIIQERSRLEEYMLMNKDWPQKANRKKVLMAVGNYWTSPFQVGSHHIAKGFVEAGWDVAFISDPISPVHLLGGNLEDLKKRFKIYGTGGKNYLEGKLWTYIPFAMFTPHNKPFLRSQFVAKNWYKFTVPNLVKKIKNAGFEEVDLLYFDSINQYFWLDKINHKNSILRIADKNSGFRKYTSAARVMETRLAQKVDAVIYSAHNLEEYVKSLRPKKMFHVPNGVNFEHFAGGSRAMPPDYRNIPRPIAIYVGAMDLWFDYDLVSEAARELPNISFVLIGPAELARKKLQLLQNIHLLGPRKYDELPPYLYNSDVGIIPFDVKGHADLVNSIHPLKLYEYMACGLPVVSVEWQEIKKLGSPAILCNSKEDFVKNLLELHFISNNKIDYINYAKRQNWVKRIDNLIKILGDL</sequence>
<dbReference type="Pfam" id="PF13692">
    <property type="entry name" value="Glyco_trans_1_4"/>
    <property type="match status" value="1"/>
</dbReference>
<dbReference type="Proteomes" id="UP001154312">
    <property type="component" value="Unassembled WGS sequence"/>
</dbReference>
<dbReference type="EMBL" id="JAKOAV010000001">
    <property type="protein sequence ID" value="MDF9406790.1"/>
    <property type="molecule type" value="Genomic_DNA"/>
</dbReference>
<proteinExistence type="predicted"/>
<keyword evidence="2" id="KW-0808">Transferase</keyword>
<organism evidence="2 3">
    <name type="scientific">Pelotomaculum isophthalicicum JI</name>
    <dbReference type="NCBI Taxonomy" id="947010"/>
    <lineage>
        <taxon>Bacteria</taxon>
        <taxon>Bacillati</taxon>
        <taxon>Bacillota</taxon>
        <taxon>Clostridia</taxon>
        <taxon>Eubacteriales</taxon>
        <taxon>Desulfotomaculaceae</taxon>
        <taxon>Pelotomaculum</taxon>
    </lineage>
</organism>
<keyword evidence="2" id="KW-0328">Glycosyltransferase</keyword>
<feature type="domain" description="Glucuronosyltransferase GumK N-terminal" evidence="1">
    <location>
        <begin position="43"/>
        <end position="209"/>
    </location>
</feature>
<gene>
    <name evidence="2" type="ORF">L7E55_00195</name>
</gene>
<dbReference type="EC" id="2.4.-.-" evidence="2"/>
<dbReference type="PANTHER" id="PTHR12526">
    <property type="entry name" value="GLYCOSYLTRANSFERASE"/>
    <property type="match status" value="1"/>
</dbReference>
<dbReference type="RefSeq" id="WP_277441936.1">
    <property type="nucleotide sequence ID" value="NZ_JAKOAV010000001.1"/>
</dbReference>
<reference evidence="2" key="1">
    <citation type="submission" date="2022-02" db="EMBL/GenBank/DDBJ databases">
        <authorList>
            <person name="Leng L."/>
        </authorList>
    </citation>
    <scope>NUCLEOTIDE SEQUENCE</scope>
    <source>
        <strain evidence="2">JI</strain>
    </source>
</reference>
<evidence type="ECO:0000313" key="2">
    <source>
        <dbReference type="EMBL" id="MDF9406790.1"/>
    </source>
</evidence>